<dbReference type="PRINTS" id="PR01438">
    <property type="entry name" value="UNVRSLSTRESS"/>
</dbReference>
<evidence type="ECO:0000313" key="4">
    <source>
        <dbReference type="EMBL" id="MDT0349432.1"/>
    </source>
</evidence>
<evidence type="ECO:0000259" key="3">
    <source>
        <dbReference type="Pfam" id="PF00582"/>
    </source>
</evidence>
<proteinExistence type="inferred from homology"/>
<reference evidence="5" key="1">
    <citation type="submission" date="2023-07" db="EMBL/GenBank/DDBJ databases">
        <title>30 novel species of actinomycetes from the DSMZ collection.</title>
        <authorList>
            <person name="Nouioui I."/>
        </authorList>
    </citation>
    <scope>NUCLEOTIDE SEQUENCE [LARGE SCALE GENOMIC DNA]</scope>
    <source>
        <strain evidence="5">DSM 45834</strain>
    </source>
</reference>
<sequence>MVRGDPAQALLDAVGSNPAKLIVVGNRGLGASEGQLLGSVPAGVVRNAVCDVLVVQTSALDEERLFAQHPGGATTDDDSRPVAEAQPEGGPPPTR</sequence>
<dbReference type="InterPro" id="IPR006016">
    <property type="entry name" value="UspA"/>
</dbReference>
<evidence type="ECO:0000313" key="5">
    <source>
        <dbReference type="Proteomes" id="UP001183202"/>
    </source>
</evidence>
<dbReference type="InterPro" id="IPR014729">
    <property type="entry name" value="Rossmann-like_a/b/a_fold"/>
</dbReference>
<feature type="domain" description="UspA" evidence="3">
    <location>
        <begin position="2"/>
        <end position="55"/>
    </location>
</feature>
<dbReference type="EMBL" id="JAVREJ010000004">
    <property type="protein sequence ID" value="MDT0349432.1"/>
    <property type="molecule type" value="Genomic_DNA"/>
</dbReference>
<dbReference type="CDD" id="cd00293">
    <property type="entry name" value="USP-like"/>
    <property type="match status" value="1"/>
</dbReference>
<name>A0ABU2N664_9PSEU</name>
<comment type="similarity">
    <text evidence="1">Belongs to the universal stress protein A family.</text>
</comment>
<dbReference type="InterPro" id="IPR006015">
    <property type="entry name" value="Universal_stress_UspA"/>
</dbReference>
<dbReference type="Gene3D" id="3.40.50.620">
    <property type="entry name" value="HUPs"/>
    <property type="match status" value="1"/>
</dbReference>
<evidence type="ECO:0000256" key="1">
    <source>
        <dbReference type="ARBA" id="ARBA00008791"/>
    </source>
</evidence>
<dbReference type="Pfam" id="PF00582">
    <property type="entry name" value="Usp"/>
    <property type="match status" value="1"/>
</dbReference>
<dbReference type="RefSeq" id="WP_311555746.1">
    <property type="nucleotide sequence ID" value="NZ_JAVREJ010000004.1"/>
</dbReference>
<gene>
    <name evidence="4" type="ORF">RM445_07810</name>
</gene>
<dbReference type="Proteomes" id="UP001183202">
    <property type="component" value="Unassembled WGS sequence"/>
</dbReference>
<protein>
    <submittedName>
        <fullName evidence="4">Universal stress protein</fullName>
    </submittedName>
</protein>
<organism evidence="4 5">
    <name type="scientific">Pseudonocardia charpentierae</name>
    <dbReference type="NCBI Taxonomy" id="3075545"/>
    <lineage>
        <taxon>Bacteria</taxon>
        <taxon>Bacillati</taxon>
        <taxon>Actinomycetota</taxon>
        <taxon>Actinomycetes</taxon>
        <taxon>Pseudonocardiales</taxon>
        <taxon>Pseudonocardiaceae</taxon>
        <taxon>Pseudonocardia</taxon>
    </lineage>
</organism>
<accession>A0ABU2N664</accession>
<feature type="region of interest" description="Disordered" evidence="2">
    <location>
        <begin position="65"/>
        <end position="95"/>
    </location>
</feature>
<comment type="caution">
    <text evidence="4">The sequence shown here is derived from an EMBL/GenBank/DDBJ whole genome shotgun (WGS) entry which is preliminary data.</text>
</comment>
<keyword evidence="5" id="KW-1185">Reference proteome</keyword>
<dbReference type="SUPFAM" id="SSF52402">
    <property type="entry name" value="Adenine nucleotide alpha hydrolases-like"/>
    <property type="match status" value="1"/>
</dbReference>
<evidence type="ECO:0000256" key="2">
    <source>
        <dbReference type="SAM" id="MobiDB-lite"/>
    </source>
</evidence>